<feature type="transmembrane region" description="Helical" evidence="1">
    <location>
        <begin position="45"/>
        <end position="63"/>
    </location>
</feature>
<dbReference type="InterPro" id="IPR017850">
    <property type="entry name" value="Alkaline_phosphatase_core_sf"/>
</dbReference>
<evidence type="ECO:0000313" key="3">
    <source>
        <dbReference type="Proteomes" id="UP001596226"/>
    </source>
</evidence>
<reference evidence="3" key="1">
    <citation type="journal article" date="2019" name="Int. J. Syst. Evol. Microbiol.">
        <title>The Global Catalogue of Microorganisms (GCM) 10K type strain sequencing project: providing services to taxonomists for standard genome sequencing and annotation.</title>
        <authorList>
            <consortium name="The Broad Institute Genomics Platform"/>
            <consortium name="The Broad Institute Genome Sequencing Center for Infectious Disease"/>
            <person name="Wu L."/>
            <person name="Ma J."/>
        </authorList>
    </citation>
    <scope>NUCLEOTIDE SEQUENCE [LARGE SCALE GENOMIC DNA]</scope>
    <source>
        <strain evidence="3">CGMCC 4.7144</strain>
    </source>
</reference>
<dbReference type="RefSeq" id="WP_377509319.1">
    <property type="nucleotide sequence ID" value="NZ_JBHSQS010000005.1"/>
</dbReference>
<feature type="transmembrane region" description="Helical" evidence="1">
    <location>
        <begin position="75"/>
        <end position="98"/>
    </location>
</feature>
<keyword evidence="3" id="KW-1185">Reference proteome</keyword>
<feature type="transmembrane region" description="Helical" evidence="1">
    <location>
        <begin position="104"/>
        <end position="127"/>
    </location>
</feature>
<proteinExistence type="predicted"/>
<feature type="transmembrane region" description="Helical" evidence="1">
    <location>
        <begin position="20"/>
        <end position="39"/>
    </location>
</feature>
<gene>
    <name evidence="2" type="ORF">ACFQGL_10930</name>
</gene>
<dbReference type="Proteomes" id="UP001596226">
    <property type="component" value="Unassembled WGS sequence"/>
</dbReference>
<keyword evidence="1" id="KW-0812">Transmembrane</keyword>
<dbReference type="Pfam" id="PF01663">
    <property type="entry name" value="Phosphodiest"/>
    <property type="match status" value="1"/>
</dbReference>
<evidence type="ECO:0000256" key="1">
    <source>
        <dbReference type="SAM" id="Phobius"/>
    </source>
</evidence>
<dbReference type="SUPFAM" id="SSF53649">
    <property type="entry name" value="Alkaline phosphatase-like"/>
    <property type="match status" value="1"/>
</dbReference>
<dbReference type="InterPro" id="IPR002591">
    <property type="entry name" value="Phosphodiest/P_Trfase"/>
</dbReference>
<protein>
    <submittedName>
        <fullName evidence="2">Alkaline phosphatase family protein</fullName>
    </submittedName>
</protein>
<evidence type="ECO:0000313" key="2">
    <source>
        <dbReference type="EMBL" id="MFC5923852.1"/>
    </source>
</evidence>
<accession>A0ABW1H631</accession>
<name>A0ABW1H631_9ACTN</name>
<keyword evidence="1" id="KW-1133">Transmembrane helix</keyword>
<sequence length="715" mass="75915">MSKVDVVRGFRATGRDVRDAVLGLIPTAAALLVAAWLLAGLRLSSWWTAFLIAAALAVADAISRPLLRVLATRTGAVAVLLLGVGTQLALIEFALMVVPGVSRTGLGTAVATLVSVALVLTVTRWLVGVNDSSYLVADLVRRGASRRRRLGVAGRSAPVRPPEVGVVVVQVDGLPFPVVEHGMAAGILPTLSRWVRSGSHDAVRWWARVPSTTPASQAGLLHGSSEGIPAFRWYEKEAGRLVVTNRPADAADIESRISDGRGLLADGGVSVSNMFSGDAPTTLMVMSRAGQRGGLGPGGAYVRFFASPFVFVRALVRTLGEIIKELYQGRQQRLRGVEPRVHRRGPYVALRGLTNVMLRDLNVGLVAEHMIAGAPVIYVDFVDYDEIAHHAGVVRPEALAALGGLDQVLSTLEKVAAAAPREYRFVVLSDHGQSQGATFLQLTGRTLEEAVREHADAAKTETLADTGNVEAWGPLNAMLADVLGAARPVARWTERYAGGPEGSGVLIGPDEGRGAGPEGDRPELVVVGSGNLGLIWFPRLPGRVPIEELDRRFPRLITGLLAEPGIGFVVVDSARGPLAVGRAGVHVLLEGVVEGADPLGPFGPRAVPDLIHVAAMDHCPDLYVHSTVSPRTNEVHAFEELVGSHGGLGGWQNDAVLIHPVDWAIDDDLLDRSVDGEALLYGADAVHRQLVRWLERCGVRRRAADEPESTQASAG</sequence>
<organism evidence="2 3">
    <name type="scientific">Micromonospora vulcania</name>
    <dbReference type="NCBI Taxonomy" id="1441873"/>
    <lineage>
        <taxon>Bacteria</taxon>
        <taxon>Bacillati</taxon>
        <taxon>Actinomycetota</taxon>
        <taxon>Actinomycetes</taxon>
        <taxon>Micromonosporales</taxon>
        <taxon>Micromonosporaceae</taxon>
        <taxon>Micromonospora</taxon>
    </lineage>
</organism>
<comment type="caution">
    <text evidence="2">The sequence shown here is derived from an EMBL/GenBank/DDBJ whole genome shotgun (WGS) entry which is preliminary data.</text>
</comment>
<keyword evidence="1" id="KW-0472">Membrane</keyword>
<dbReference type="EMBL" id="JBHSQS010000005">
    <property type="protein sequence ID" value="MFC5923852.1"/>
    <property type="molecule type" value="Genomic_DNA"/>
</dbReference>
<dbReference type="Gene3D" id="3.40.720.10">
    <property type="entry name" value="Alkaline Phosphatase, subunit A"/>
    <property type="match status" value="1"/>
</dbReference>